<comment type="caution">
    <text evidence="1">The sequence shown here is derived from an EMBL/GenBank/DDBJ whole genome shotgun (WGS) entry which is preliminary data.</text>
</comment>
<evidence type="ECO:0000313" key="1">
    <source>
        <dbReference type="EMBL" id="KAH7159509.1"/>
    </source>
</evidence>
<dbReference type="InterPro" id="IPR015943">
    <property type="entry name" value="WD40/YVTN_repeat-like_dom_sf"/>
</dbReference>
<dbReference type="AlphaFoldDB" id="A0A9P9FDJ6"/>
<accession>A0A9P9FDJ6</accession>
<sequence>MHEARTSIPSLTWSCEGQLLASLPVNEIKIWDPARGKLIRRMESASGFQSVVIAPQYYHDSTPIRVSTLWDRIKGRLDGKMGHRSAALVQPALSSNDPPTPPCNCSPGCQRVAGLKHRFVQVWDARAGEKLGTHDQKSEFSVAGIAFSPNGRLLAIAGEDDDITHMMLWDITNDTIRRLDSIYLKDSGISWSVLKGANTLSFSPSGDLGQSQHASMFMSGVWIRSVDVVGTLEYKKNANANQLDYLGCGYDLNTFWLTWDGRPLLWLPVPYRPDLEGVQVGVNTMVLLSRSDPLLQMRFSPTVLQLIMDAS</sequence>
<evidence type="ECO:0000313" key="2">
    <source>
        <dbReference type="Proteomes" id="UP000717696"/>
    </source>
</evidence>
<dbReference type="EMBL" id="JAGMUU010000002">
    <property type="protein sequence ID" value="KAH7159509.1"/>
    <property type="molecule type" value="Genomic_DNA"/>
</dbReference>
<dbReference type="Gene3D" id="2.130.10.10">
    <property type="entry name" value="YVTN repeat-like/Quinoprotein amine dehydrogenase"/>
    <property type="match status" value="1"/>
</dbReference>
<dbReference type="SUPFAM" id="SSF50960">
    <property type="entry name" value="TolB, C-terminal domain"/>
    <property type="match status" value="1"/>
</dbReference>
<protein>
    <submittedName>
        <fullName evidence="1">Uncharacterized protein</fullName>
    </submittedName>
</protein>
<proteinExistence type="predicted"/>
<gene>
    <name evidence="1" type="ORF">B0J13DRAFT_518967</name>
</gene>
<organism evidence="1 2">
    <name type="scientific">Dactylonectria estremocensis</name>
    <dbReference type="NCBI Taxonomy" id="1079267"/>
    <lineage>
        <taxon>Eukaryota</taxon>
        <taxon>Fungi</taxon>
        <taxon>Dikarya</taxon>
        <taxon>Ascomycota</taxon>
        <taxon>Pezizomycotina</taxon>
        <taxon>Sordariomycetes</taxon>
        <taxon>Hypocreomycetidae</taxon>
        <taxon>Hypocreales</taxon>
        <taxon>Nectriaceae</taxon>
        <taxon>Dactylonectria</taxon>
    </lineage>
</organism>
<dbReference type="Proteomes" id="UP000717696">
    <property type="component" value="Unassembled WGS sequence"/>
</dbReference>
<reference evidence="1" key="1">
    <citation type="journal article" date="2021" name="Nat. Commun.">
        <title>Genetic determinants of endophytism in the Arabidopsis root mycobiome.</title>
        <authorList>
            <person name="Mesny F."/>
            <person name="Miyauchi S."/>
            <person name="Thiergart T."/>
            <person name="Pickel B."/>
            <person name="Atanasova L."/>
            <person name="Karlsson M."/>
            <person name="Huettel B."/>
            <person name="Barry K.W."/>
            <person name="Haridas S."/>
            <person name="Chen C."/>
            <person name="Bauer D."/>
            <person name="Andreopoulos W."/>
            <person name="Pangilinan J."/>
            <person name="LaButti K."/>
            <person name="Riley R."/>
            <person name="Lipzen A."/>
            <person name="Clum A."/>
            <person name="Drula E."/>
            <person name="Henrissat B."/>
            <person name="Kohler A."/>
            <person name="Grigoriev I.V."/>
            <person name="Martin F.M."/>
            <person name="Hacquard S."/>
        </authorList>
    </citation>
    <scope>NUCLEOTIDE SEQUENCE</scope>
    <source>
        <strain evidence="1">MPI-CAGE-AT-0021</strain>
    </source>
</reference>
<name>A0A9P9FDJ6_9HYPO</name>
<keyword evidence="2" id="KW-1185">Reference proteome</keyword>